<feature type="binding site" evidence="8">
    <location>
        <position position="223"/>
    </location>
    <ligand>
        <name>Fe cation</name>
        <dbReference type="ChEBI" id="CHEBI:24875"/>
        <label>1</label>
    </ligand>
</feature>
<dbReference type="GO" id="GO:0006744">
    <property type="term" value="P:ubiquinone biosynthetic process"/>
    <property type="evidence" value="ECO:0007669"/>
    <property type="project" value="UniProtKB-UniRule"/>
</dbReference>
<comment type="subunit">
    <text evidence="8">Component of a multi-subunit COQ enzyme complex, composed of at least COQ3, COQ4, COQ5, COQ6, COQ7 and COQ9.</text>
</comment>
<evidence type="ECO:0000256" key="4">
    <source>
        <dbReference type="ARBA" id="ARBA00023002"/>
    </source>
</evidence>
<feature type="binding site" evidence="8">
    <location>
        <position position="103"/>
    </location>
    <ligand>
        <name>Fe cation</name>
        <dbReference type="ChEBI" id="CHEBI:24875"/>
        <label>1</label>
    </ligand>
</feature>
<dbReference type="Pfam" id="PF03232">
    <property type="entry name" value="COQ7"/>
    <property type="match status" value="1"/>
</dbReference>
<feature type="binding site" evidence="8">
    <location>
        <position position="226"/>
    </location>
    <ligand>
        <name>Fe cation</name>
        <dbReference type="ChEBI" id="CHEBI:24875"/>
        <label>2</label>
    </ligand>
</feature>
<keyword evidence="2 8" id="KW-0831">Ubiquinone biosynthesis</keyword>
<keyword evidence="8" id="KW-0999">Mitochondrion inner membrane</keyword>
<name>A0A8H7ULT3_MORIS</name>
<comment type="function">
    <text evidence="8">Catalyzes the hydroxylation of 2-polyprenyl-3-methyl-6-methoxy-1,4-benzoquinol (DMQH2) during ubiquinone biosynthesis. Has also a structural role in the COQ enzyme complex, stabilizing other COQ polypeptides.</text>
</comment>
<dbReference type="InterPro" id="IPR011566">
    <property type="entry name" value="Ubq_synth_Coq7"/>
</dbReference>
<protein>
    <recommendedName>
        <fullName evidence="8">5-demethoxyubiquinone hydroxylase, mitochondrial</fullName>
        <shortName evidence="8">DMQ hydroxylase</shortName>
        <ecNumber evidence="8">1.14.99.60</ecNumber>
    </recommendedName>
    <alternativeName>
        <fullName evidence="8">Ubiquinone biosynthesis monooxygenase COQ7</fullName>
    </alternativeName>
</protein>
<dbReference type="InterPro" id="IPR009078">
    <property type="entry name" value="Ferritin-like_SF"/>
</dbReference>
<dbReference type="OrthoDB" id="275371at2759"/>
<organism evidence="9 10">
    <name type="scientific">Mortierella isabellina</name>
    <name type="common">Filamentous fungus</name>
    <name type="synonym">Umbelopsis isabellina</name>
    <dbReference type="NCBI Taxonomy" id="91625"/>
    <lineage>
        <taxon>Eukaryota</taxon>
        <taxon>Fungi</taxon>
        <taxon>Fungi incertae sedis</taxon>
        <taxon>Mucoromycota</taxon>
        <taxon>Mucoromycotina</taxon>
        <taxon>Umbelopsidomycetes</taxon>
        <taxon>Umbelopsidales</taxon>
        <taxon>Umbelopsidaceae</taxon>
        <taxon>Umbelopsis</taxon>
    </lineage>
</organism>
<evidence type="ECO:0000313" key="10">
    <source>
        <dbReference type="Proteomes" id="UP000654370"/>
    </source>
</evidence>
<comment type="similarity">
    <text evidence="8">Belongs to the COQ7 family.</text>
</comment>
<dbReference type="UniPathway" id="UPA00232"/>
<comment type="pathway">
    <text evidence="1 8">Cofactor biosynthesis; ubiquinone biosynthesis.</text>
</comment>
<accession>A0A8H7ULT3</accession>
<comment type="subcellular location">
    <subcellularLocation>
        <location evidence="8">Mitochondrion inner membrane</location>
        <topology evidence="8">Peripheral membrane protein</topology>
        <orientation evidence="8">Matrix side</orientation>
    </subcellularLocation>
</comment>
<keyword evidence="8" id="KW-0496">Mitochondrion</keyword>
<proteinExistence type="inferred from homology"/>
<dbReference type="EC" id="1.14.99.60" evidence="8"/>
<evidence type="ECO:0000256" key="5">
    <source>
        <dbReference type="ARBA" id="ARBA00023004"/>
    </source>
</evidence>
<feature type="binding site" evidence="8">
    <location>
        <position position="223"/>
    </location>
    <ligand>
        <name>Fe cation</name>
        <dbReference type="ChEBI" id="CHEBI:24875"/>
        <label>2</label>
    </ligand>
</feature>
<keyword evidence="4 8" id="KW-0560">Oxidoreductase</keyword>
<comment type="catalytic activity">
    <reaction evidence="8">
        <text>a 5-methoxy-2-methyl-3-(all-trans-polyprenyl)benzene-1,4-diol + AH2 + O2 = a 3-demethylubiquinol + A + H2O</text>
        <dbReference type="Rhea" id="RHEA:50908"/>
        <dbReference type="Rhea" id="RHEA-COMP:10859"/>
        <dbReference type="Rhea" id="RHEA-COMP:10914"/>
        <dbReference type="ChEBI" id="CHEBI:13193"/>
        <dbReference type="ChEBI" id="CHEBI:15377"/>
        <dbReference type="ChEBI" id="CHEBI:15379"/>
        <dbReference type="ChEBI" id="CHEBI:17499"/>
        <dbReference type="ChEBI" id="CHEBI:84167"/>
        <dbReference type="ChEBI" id="CHEBI:84422"/>
        <dbReference type="EC" id="1.14.99.60"/>
    </reaction>
</comment>
<feature type="binding site" evidence="8">
    <location>
        <position position="134"/>
    </location>
    <ligand>
        <name>Fe cation</name>
        <dbReference type="ChEBI" id="CHEBI:24875"/>
        <label>1</label>
    </ligand>
</feature>
<dbReference type="Proteomes" id="UP000654370">
    <property type="component" value="Unassembled WGS sequence"/>
</dbReference>
<dbReference type="AlphaFoldDB" id="A0A8H7ULT3"/>
<evidence type="ECO:0000313" key="9">
    <source>
        <dbReference type="EMBL" id="KAG2184478.1"/>
    </source>
</evidence>
<dbReference type="GO" id="GO:0031314">
    <property type="term" value="C:extrinsic component of mitochondrial inner membrane"/>
    <property type="evidence" value="ECO:0007669"/>
    <property type="project" value="UniProtKB-UniRule"/>
</dbReference>
<dbReference type="SUPFAM" id="SSF47240">
    <property type="entry name" value="Ferritin-like"/>
    <property type="match status" value="1"/>
</dbReference>
<evidence type="ECO:0000256" key="8">
    <source>
        <dbReference type="HAMAP-Rule" id="MF_03194"/>
    </source>
</evidence>
<evidence type="ECO:0000256" key="7">
    <source>
        <dbReference type="ARBA" id="ARBA00023136"/>
    </source>
</evidence>
<keyword evidence="10" id="KW-1185">Reference proteome</keyword>
<comment type="caution">
    <text evidence="9">The sequence shown here is derived from an EMBL/GenBank/DDBJ whole genome shotgun (WGS) entry which is preliminary data.</text>
</comment>
<dbReference type="CDD" id="cd01042">
    <property type="entry name" value="DMQH"/>
    <property type="match status" value="1"/>
</dbReference>
<evidence type="ECO:0000256" key="3">
    <source>
        <dbReference type="ARBA" id="ARBA00022723"/>
    </source>
</evidence>
<feature type="binding site" evidence="8">
    <location>
        <position position="137"/>
    </location>
    <ligand>
        <name>Fe cation</name>
        <dbReference type="ChEBI" id="CHEBI:24875"/>
        <label>1</label>
    </ligand>
</feature>
<gene>
    <name evidence="8" type="primary">COQ7</name>
    <name evidence="9" type="ORF">INT43_000387</name>
</gene>
<keyword evidence="6 8" id="KW-0503">Monooxygenase</keyword>
<evidence type="ECO:0000256" key="1">
    <source>
        <dbReference type="ARBA" id="ARBA00004749"/>
    </source>
</evidence>
<sequence>MNEQRQLTTRKWRISRRDREIHVINNLKLVHPPLAMLTTRLTKATVAFASASHVAWAPAGMHLNRAVGKAYSTSTTTETPERKLTPEEVEMIKPMIRVDQAGEIGANFIYMGQIAVLGKDPKLRPILQEMWDQEKVHLARFDELIAQHRVRPTLLRPLWELAGFAVGAGTALMGKEAAMACTEAVETVIGDHYNDQLRQLVQITQNKDIVDLSKTVQQFRDDELEHHDIAVEMDAQKAPFHSLLSNVIKQGCKGAIWVAERV</sequence>
<comment type="cofactor">
    <cofactor evidence="8">
        <name>Fe cation</name>
        <dbReference type="ChEBI" id="CHEBI:24875"/>
    </cofactor>
    <text evidence="8">Binds 2 iron ions per subunit.</text>
</comment>
<dbReference type="PANTHER" id="PTHR11237:SF4">
    <property type="entry name" value="5-DEMETHOXYUBIQUINONE HYDROXYLASE, MITOCHONDRIAL"/>
    <property type="match status" value="1"/>
</dbReference>
<keyword evidence="3 8" id="KW-0479">Metal-binding</keyword>
<dbReference type="HAMAP" id="MF_01658">
    <property type="entry name" value="COQ7"/>
    <property type="match status" value="1"/>
</dbReference>
<dbReference type="EMBL" id="JAEPQZ010000002">
    <property type="protein sequence ID" value="KAG2184478.1"/>
    <property type="molecule type" value="Genomic_DNA"/>
</dbReference>
<reference evidence="9" key="1">
    <citation type="submission" date="2020-12" db="EMBL/GenBank/DDBJ databases">
        <title>Metabolic potential, ecology and presence of endohyphal bacteria is reflected in genomic diversity of Mucoromycotina.</title>
        <authorList>
            <person name="Muszewska A."/>
            <person name="Okrasinska A."/>
            <person name="Steczkiewicz K."/>
            <person name="Drgas O."/>
            <person name="Orlowska M."/>
            <person name="Perlinska-Lenart U."/>
            <person name="Aleksandrzak-Piekarczyk T."/>
            <person name="Szatraj K."/>
            <person name="Zielenkiewicz U."/>
            <person name="Pilsyk S."/>
            <person name="Malc E."/>
            <person name="Mieczkowski P."/>
            <person name="Kruszewska J.S."/>
            <person name="Biernat P."/>
            <person name="Pawlowska J."/>
        </authorList>
    </citation>
    <scope>NUCLEOTIDE SEQUENCE</scope>
    <source>
        <strain evidence="9">WA0000067209</strain>
    </source>
</reference>
<dbReference type="GO" id="GO:0046872">
    <property type="term" value="F:metal ion binding"/>
    <property type="evidence" value="ECO:0007669"/>
    <property type="project" value="UniProtKB-KW"/>
</dbReference>
<evidence type="ECO:0000256" key="2">
    <source>
        <dbReference type="ARBA" id="ARBA00022688"/>
    </source>
</evidence>
<dbReference type="GO" id="GO:0008682">
    <property type="term" value="F:3-demethoxyubiquinol 3-hydroxylase activity"/>
    <property type="evidence" value="ECO:0007669"/>
    <property type="project" value="UniProtKB-EC"/>
</dbReference>
<feature type="binding site" evidence="8">
    <location>
        <position position="186"/>
    </location>
    <ligand>
        <name>Fe cation</name>
        <dbReference type="ChEBI" id="CHEBI:24875"/>
        <label>2</label>
    </ligand>
</feature>
<keyword evidence="5 8" id="KW-0408">Iron</keyword>
<evidence type="ECO:0000256" key="6">
    <source>
        <dbReference type="ARBA" id="ARBA00023033"/>
    </source>
</evidence>
<feature type="binding site" evidence="8">
    <location>
        <position position="134"/>
    </location>
    <ligand>
        <name>Fe cation</name>
        <dbReference type="ChEBI" id="CHEBI:24875"/>
        <label>2</label>
    </ligand>
</feature>
<dbReference type="GO" id="GO:0016709">
    <property type="term" value="F:oxidoreductase activity, acting on paired donors, with incorporation or reduction of molecular oxygen, NAD(P)H as one donor, and incorporation of one atom of oxygen"/>
    <property type="evidence" value="ECO:0007669"/>
    <property type="project" value="UniProtKB-UniRule"/>
</dbReference>
<dbReference type="PANTHER" id="PTHR11237">
    <property type="entry name" value="COENZYME Q10 BIOSYNTHESIS PROTEIN 7"/>
    <property type="match status" value="1"/>
</dbReference>
<keyword evidence="7 8" id="KW-0472">Membrane</keyword>